<evidence type="ECO:0008006" key="4">
    <source>
        <dbReference type="Google" id="ProtNLM"/>
    </source>
</evidence>
<comment type="caution">
    <text evidence="2">The sequence shown here is derived from an EMBL/GenBank/DDBJ whole genome shotgun (WGS) entry which is preliminary data.</text>
</comment>
<keyword evidence="1" id="KW-1133">Transmembrane helix</keyword>
<gene>
    <name evidence="2" type="ORF">GCM10025751_30650</name>
</gene>
<feature type="transmembrane region" description="Helical" evidence="1">
    <location>
        <begin position="58"/>
        <end position="79"/>
    </location>
</feature>
<evidence type="ECO:0000313" key="3">
    <source>
        <dbReference type="Proteomes" id="UP001501729"/>
    </source>
</evidence>
<name>A0AAV3UJX9_9EURY</name>
<protein>
    <recommendedName>
        <fullName evidence="4">DUF4064 domain-containing protein</fullName>
    </recommendedName>
</protein>
<accession>A0AAV3UJX9</accession>
<sequence length="120" mass="12427">MAILDTLIIFVVSLLVGGFGIYIGARVATDRPSGYSHAIVTALFGAIAWGIISFFVGWIPILGALLALVAWVGVINWRYSGGWGTAILIGLVAWFAAAIVLYVLALLDIVAAGALGVPGV</sequence>
<keyword evidence="1" id="KW-0812">Transmembrane</keyword>
<dbReference type="Proteomes" id="UP001501729">
    <property type="component" value="Unassembled WGS sequence"/>
</dbReference>
<dbReference type="EMBL" id="BAABKX010000013">
    <property type="protein sequence ID" value="GAA5053412.1"/>
    <property type="molecule type" value="Genomic_DNA"/>
</dbReference>
<evidence type="ECO:0000256" key="1">
    <source>
        <dbReference type="SAM" id="Phobius"/>
    </source>
</evidence>
<organism evidence="2 3">
    <name type="scientific">Haladaptatus pallidirubidus</name>
    <dbReference type="NCBI Taxonomy" id="1008152"/>
    <lineage>
        <taxon>Archaea</taxon>
        <taxon>Methanobacteriati</taxon>
        <taxon>Methanobacteriota</taxon>
        <taxon>Stenosarchaea group</taxon>
        <taxon>Halobacteria</taxon>
        <taxon>Halobacteriales</taxon>
        <taxon>Haladaptataceae</taxon>
        <taxon>Haladaptatus</taxon>
    </lineage>
</organism>
<reference evidence="2 3" key="1">
    <citation type="journal article" date="2019" name="Int. J. Syst. Evol. Microbiol.">
        <title>The Global Catalogue of Microorganisms (GCM) 10K type strain sequencing project: providing services to taxonomists for standard genome sequencing and annotation.</title>
        <authorList>
            <consortium name="The Broad Institute Genomics Platform"/>
            <consortium name="The Broad Institute Genome Sequencing Center for Infectious Disease"/>
            <person name="Wu L."/>
            <person name="Ma J."/>
        </authorList>
    </citation>
    <scope>NUCLEOTIDE SEQUENCE [LARGE SCALE GENOMIC DNA]</scope>
    <source>
        <strain evidence="2 3">JCM 17504</strain>
    </source>
</reference>
<proteinExistence type="predicted"/>
<keyword evidence="1" id="KW-0472">Membrane</keyword>
<feature type="transmembrane region" description="Helical" evidence="1">
    <location>
        <begin position="91"/>
        <end position="117"/>
    </location>
</feature>
<dbReference type="RefSeq" id="WP_227778145.1">
    <property type="nucleotide sequence ID" value="NZ_BAABKX010000013.1"/>
</dbReference>
<dbReference type="AlphaFoldDB" id="A0AAV3UJX9"/>
<feature type="transmembrane region" description="Helical" evidence="1">
    <location>
        <begin position="6"/>
        <end position="23"/>
    </location>
</feature>
<keyword evidence="3" id="KW-1185">Reference proteome</keyword>
<dbReference type="GeneID" id="68616882"/>
<evidence type="ECO:0000313" key="2">
    <source>
        <dbReference type="EMBL" id="GAA5053412.1"/>
    </source>
</evidence>